<dbReference type="GO" id="GO:0005737">
    <property type="term" value="C:cytoplasm"/>
    <property type="evidence" value="ECO:0007669"/>
    <property type="project" value="TreeGrafter"/>
</dbReference>
<dbReference type="AlphaFoldDB" id="A0A7X2NHP7"/>
<dbReference type="GO" id="GO:0004642">
    <property type="term" value="F:phosphoribosylformylglycinamidine synthase activity"/>
    <property type="evidence" value="ECO:0007669"/>
    <property type="project" value="UniProtKB-EC"/>
</dbReference>
<evidence type="ECO:0000256" key="3">
    <source>
        <dbReference type="ARBA" id="ARBA00022741"/>
    </source>
</evidence>
<evidence type="ECO:0000313" key="9">
    <source>
        <dbReference type="EMBL" id="MSS20248.1"/>
    </source>
</evidence>
<keyword evidence="3" id="KW-0547">Nucleotide-binding</keyword>
<dbReference type="FunFam" id="3.30.1330.10:FF:000013">
    <property type="entry name" value="Phosphoribosylformylglycinamidine synthase"/>
    <property type="match status" value="1"/>
</dbReference>
<dbReference type="InterPro" id="IPR036676">
    <property type="entry name" value="PurM-like_C_sf"/>
</dbReference>
<evidence type="ECO:0000259" key="7">
    <source>
        <dbReference type="Pfam" id="PF02769"/>
    </source>
</evidence>
<keyword evidence="5" id="KW-0067">ATP-binding</keyword>
<dbReference type="PANTHER" id="PTHR10099">
    <property type="entry name" value="PHOSPHORIBOSYLFORMYLGLYCINAMIDINE SYNTHASE"/>
    <property type="match status" value="1"/>
</dbReference>
<dbReference type="GO" id="GO:0005524">
    <property type="term" value="F:ATP binding"/>
    <property type="evidence" value="ECO:0007669"/>
    <property type="project" value="UniProtKB-KW"/>
</dbReference>
<evidence type="ECO:0000256" key="4">
    <source>
        <dbReference type="ARBA" id="ARBA00022755"/>
    </source>
</evidence>
<dbReference type="NCBIfam" id="TIGR01857">
    <property type="entry name" value="FGAM-synthase"/>
    <property type="match status" value="1"/>
</dbReference>
<reference evidence="9 10" key="1">
    <citation type="submission" date="2019-08" db="EMBL/GenBank/DDBJ databases">
        <title>In-depth cultivation of the pig gut microbiome towards novel bacterial diversity and tailored functional studies.</title>
        <authorList>
            <person name="Wylensek D."/>
            <person name="Hitch T.C.A."/>
            <person name="Clavel T."/>
        </authorList>
    </citation>
    <scope>NUCLEOTIDE SEQUENCE [LARGE SCALE GENOMIC DNA]</scope>
    <source>
        <strain evidence="9 10">RF-744-FAT-4</strain>
    </source>
</reference>
<keyword evidence="1 9" id="KW-0436">Ligase</keyword>
<dbReference type="SUPFAM" id="SSF56042">
    <property type="entry name" value="PurM C-terminal domain-like"/>
    <property type="match status" value="2"/>
</dbReference>
<dbReference type="Gene3D" id="3.30.1330.10">
    <property type="entry name" value="PurM-like, N-terminal domain"/>
    <property type="match status" value="2"/>
</dbReference>
<dbReference type="PROSITE" id="PS51273">
    <property type="entry name" value="GATASE_TYPE_1"/>
    <property type="match status" value="1"/>
</dbReference>
<feature type="domain" description="Phosphoribosylformylglycinamidine synthase linker" evidence="8">
    <location>
        <begin position="214"/>
        <end position="263"/>
    </location>
</feature>
<organism evidence="9 10">
    <name type="scientific">Pseudoramibacter porci</name>
    <dbReference type="NCBI Taxonomy" id="2606631"/>
    <lineage>
        <taxon>Bacteria</taxon>
        <taxon>Bacillati</taxon>
        <taxon>Bacillota</taxon>
        <taxon>Clostridia</taxon>
        <taxon>Eubacteriales</taxon>
        <taxon>Eubacteriaceae</taxon>
        <taxon>Pseudoramibacter</taxon>
    </lineage>
</organism>
<feature type="domain" description="PurM-like C-terminal" evidence="7">
    <location>
        <begin position="477"/>
        <end position="628"/>
    </location>
</feature>
<dbReference type="GO" id="GO:0006164">
    <property type="term" value="P:purine nucleotide biosynthetic process"/>
    <property type="evidence" value="ECO:0007669"/>
    <property type="project" value="UniProtKB-KW"/>
</dbReference>
<accession>A0A7X2NHP7</accession>
<keyword evidence="10" id="KW-1185">Reference proteome</keyword>
<proteinExistence type="predicted"/>
<dbReference type="SUPFAM" id="SSF52317">
    <property type="entry name" value="Class I glutamine amidotransferase-like"/>
    <property type="match status" value="1"/>
</dbReference>
<dbReference type="InterPro" id="IPR029062">
    <property type="entry name" value="Class_I_gatase-like"/>
</dbReference>
<sequence>MHYKTLVRLQCSECNSLKILSKSDTINANLLKRRICTLIKRFFVEKKAGFNTKSKALQMTFRKILNLKALEGLRIVNRYDIEALPDEVMHQVVDTIFSEPNVDNVYVDDLPVSEDEKVFAIEYLPGQYDQQADFAVQCVQLLSGTRPTIKVAECIVLKGNLSDDDIQKIKHYMINPVDSKEADLAPRTTLTDVVKEPAPVSTIEGFIVKTKEELAAFKQEMGFAMSQADIEMVQAYFRDDEKRDPTVTELRVIDTYWSDHCRHTTFATNLNEITFEKGEINDAVEQAFADYDSTRDMIYGEDTDRPITLMDLGTIGAKDIRARGLLPDLDKSDEINACSINIKVDHDGQDEDWLLEFKNETHNHPTEIEPFGGAATCLGGAIRDPLSGRAYVYQAMRLTGAGDVTAPLSETMEGKLPQRKISQEAAQGYSSYGNQIGLATGQVYEVHDPGFLAKRLEVGAVIAAVPKKNVRRETPAPGDAILLIGGRTGRDGCGGATGSSKAHNVHSIQEDGAEVQKGNPVEERKIQRLFRNPELSQMITRCNDFGAGGVSVAIGELADSLDINLDLVPKKYEGLDGTELAISESQERMAVVVAPENVDRFIELGHQENLEVTHVADVTDTGRLKMKWRGQTVLDLSREFLNTNGATQYADVYVSEPSEHKTFEATGDIAGRTLAMMGDLNVASQKGLSEMFDSTIGAGTVTMPYGGKYAATPQDGMAAKIPVEHGTTTTCSIMTYGYNPTLAEWSPFHGAASAVIESLSKLVAMGGDFRKARLSFQEYFERLEQDPAKWGRPFAALLGAFEAQKAMGVAAIGGKDSMSGTFEDMTVPPTLISFAVTAEKVDNIVTNELKGAGHYLYRFPIQRDEKGLINFDAAAKTFDTVHELVVDGKVLAARTVGEAGLMETLTKMAFGNKIGVALDPSLTEQALFDADPGTLVVETAKPIDAGEKIGETLSAAVITVGDVKMDLNELLTAYQKPLWDVYPETVETEGHVEDVMYNKGPVIASASEFAKPRVFIPVFPGNNCEYDSARAFERAGALAQTIVFKNQNAQDIEDSINAMADAIDNAQMIMLPGGFSAGDQPDGSGKFIAAVFRNPKMTEAVMNLLNKRDGLILGICNGFQALIKLGLLPDGKIEPIKPGMPTLTYNTIGRHISAIPLTKVVSNLSPWLAQAELGGIYRVPISHGEGRFVASDDVIQKLIANGQIATQYVDFEGHATMDGAYNLNGSVCAVEGVTSADGRILGKMGHSERIGSGLYKNIPGEKDQKIFESGVAYFK</sequence>
<dbReference type="SMART" id="SM01211">
    <property type="entry name" value="GATase_5"/>
    <property type="match status" value="1"/>
</dbReference>
<evidence type="ECO:0000256" key="2">
    <source>
        <dbReference type="ARBA" id="ARBA00022723"/>
    </source>
</evidence>
<dbReference type="InterPro" id="IPR036921">
    <property type="entry name" value="PurM-like_N_sf"/>
</dbReference>
<dbReference type="Gene3D" id="1.10.8.750">
    <property type="entry name" value="Phosphoribosylformylglycinamidine synthase, linker domain"/>
    <property type="match status" value="1"/>
</dbReference>
<gene>
    <name evidence="9" type="ORF">FYJ52_07540</name>
</gene>
<evidence type="ECO:0000313" key="10">
    <source>
        <dbReference type="Proteomes" id="UP000461754"/>
    </source>
</evidence>
<dbReference type="CDD" id="cd02203">
    <property type="entry name" value="PurL_repeat1"/>
    <property type="match status" value="1"/>
</dbReference>
<dbReference type="PANTHER" id="PTHR10099:SF1">
    <property type="entry name" value="PHOSPHORIBOSYLFORMYLGLYCINAMIDINE SYNTHASE"/>
    <property type="match status" value="1"/>
</dbReference>
<dbReference type="Gene3D" id="3.40.50.880">
    <property type="match status" value="1"/>
</dbReference>
<dbReference type="SUPFAM" id="SSF55326">
    <property type="entry name" value="PurM N-terminal domain-like"/>
    <property type="match status" value="2"/>
</dbReference>
<dbReference type="Pfam" id="PF18072">
    <property type="entry name" value="FGAR-AT_linker"/>
    <property type="match status" value="1"/>
</dbReference>
<dbReference type="InterPro" id="IPR041609">
    <property type="entry name" value="PurL_linker"/>
</dbReference>
<dbReference type="Proteomes" id="UP000461754">
    <property type="component" value="Unassembled WGS sequence"/>
</dbReference>
<dbReference type="Gene3D" id="3.90.650.10">
    <property type="entry name" value="PurM-like C-terminal domain"/>
    <property type="match status" value="2"/>
</dbReference>
<evidence type="ECO:0000259" key="8">
    <source>
        <dbReference type="Pfam" id="PF18072"/>
    </source>
</evidence>
<dbReference type="GO" id="GO:0046872">
    <property type="term" value="F:metal ion binding"/>
    <property type="evidence" value="ECO:0007669"/>
    <property type="project" value="UniProtKB-KW"/>
</dbReference>
<evidence type="ECO:0000256" key="1">
    <source>
        <dbReference type="ARBA" id="ARBA00022598"/>
    </source>
</evidence>
<dbReference type="CDD" id="cd02204">
    <property type="entry name" value="PurL_repeat2"/>
    <property type="match status" value="1"/>
</dbReference>
<keyword evidence="6" id="KW-0460">Magnesium</keyword>
<dbReference type="EMBL" id="VUMO01000009">
    <property type="protein sequence ID" value="MSS20248.1"/>
    <property type="molecule type" value="Genomic_DNA"/>
</dbReference>
<comment type="caution">
    <text evidence="9">The sequence shown here is derived from an EMBL/GenBank/DDBJ whole genome shotgun (WGS) entry which is preliminary data.</text>
</comment>
<evidence type="ECO:0000256" key="5">
    <source>
        <dbReference type="ARBA" id="ARBA00022840"/>
    </source>
</evidence>
<dbReference type="EC" id="6.3.5.3" evidence="9"/>
<dbReference type="Pfam" id="PF02769">
    <property type="entry name" value="AIRS_C"/>
    <property type="match status" value="1"/>
</dbReference>
<protein>
    <submittedName>
        <fullName evidence="9">Phosphoribosylformylglycinamidine synthase</fullName>
        <ecNumber evidence="9">6.3.5.3</ecNumber>
    </submittedName>
</protein>
<dbReference type="InterPro" id="IPR010141">
    <property type="entry name" value="FGAM_synthase"/>
</dbReference>
<dbReference type="Pfam" id="PF13507">
    <property type="entry name" value="GATase_5"/>
    <property type="match status" value="1"/>
</dbReference>
<evidence type="ECO:0000256" key="6">
    <source>
        <dbReference type="ARBA" id="ARBA00022842"/>
    </source>
</evidence>
<keyword evidence="4" id="KW-0658">Purine biosynthesis</keyword>
<dbReference type="InterPro" id="IPR010918">
    <property type="entry name" value="PurM-like_C_dom"/>
</dbReference>
<name>A0A7X2NHP7_9FIRM</name>
<keyword evidence="2" id="KW-0479">Metal-binding</keyword>